<dbReference type="Gene3D" id="1.10.3730.20">
    <property type="match status" value="1"/>
</dbReference>
<feature type="transmembrane region" description="Helical" evidence="1">
    <location>
        <begin position="219"/>
        <end position="239"/>
    </location>
</feature>
<dbReference type="SUPFAM" id="SSF103481">
    <property type="entry name" value="Multidrug resistance efflux transporter EmrE"/>
    <property type="match status" value="2"/>
</dbReference>
<feature type="transmembrane region" description="Helical" evidence="1">
    <location>
        <begin position="12"/>
        <end position="34"/>
    </location>
</feature>
<keyword evidence="1" id="KW-0812">Transmembrane</keyword>
<keyword evidence="1" id="KW-1133">Transmembrane helix</keyword>
<feature type="transmembrane region" description="Helical" evidence="1">
    <location>
        <begin position="159"/>
        <end position="181"/>
    </location>
</feature>
<organism evidence="3 4">
    <name type="scientific">Comamonas avium</name>
    <dbReference type="NCBI Taxonomy" id="2762231"/>
    <lineage>
        <taxon>Bacteria</taxon>
        <taxon>Pseudomonadati</taxon>
        <taxon>Pseudomonadota</taxon>
        <taxon>Betaproteobacteria</taxon>
        <taxon>Burkholderiales</taxon>
        <taxon>Comamonadaceae</taxon>
        <taxon>Comamonas</taxon>
    </lineage>
</organism>
<dbReference type="PANTHER" id="PTHR22911:SF103">
    <property type="entry name" value="BLR2811 PROTEIN"/>
    <property type="match status" value="1"/>
</dbReference>
<keyword evidence="4" id="KW-1185">Reference proteome</keyword>
<accession>A0ABR8S903</accession>
<protein>
    <submittedName>
        <fullName evidence="3">DMT family transporter</fullName>
    </submittedName>
</protein>
<name>A0ABR8S903_9BURK</name>
<dbReference type="EMBL" id="JACSQK010000003">
    <property type="protein sequence ID" value="MBD7959963.1"/>
    <property type="molecule type" value="Genomic_DNA"/>
</dbReference>
<feature type="domain" description="EamA" evidence="2">
    <location>
        <begin position="19"/>
        <end position="151"/>
    </location>
</feature>
<sequence>MSSSIGPVATISPVRATLTGIALTISACALFALLDSGTKYTGQYLPMLMVVWLRFVAQAVVTTAWVLPRHGLHALRTTHPKFQIGRALSGVMTTVFAFYCIQNMPLANFTAIWSAGPLLIVVASALLFGEKVSAARWALLVIGLLAVIAIVRPEQDGMPLGWMALAPVGVLLCGTTYQLLGSRLARLEHPTTTQLYTTWLPVIATAPLIPWIWEPIAQWHIWLAVAVMGLCSGIGHLLLLQAFTFATPSVVSPFLYSQIGFAMGMGWLFFGQTPDGISLMGMAIIMGCGLFSMWLSVREH</sequence>
<gene>
    <name evidence="3" type="ORF">H9646_05680</name>
</gene>
<feature type="domain" description="EamA" evidence="2">
    <location>
        <begin position="170"/>
        <end position="287"/>
    </location>
</feature>
<evidence type="ECO:0000259" key="2">
    <source>
        <dbReference type="Pfam" id="PF00892"/>
    </source>
</evidence>
<feature type="transmembrane region" description="Helical" evidence="1">
    <location>
        <begin position="251"/>
        <end position="270"/>
    </location>
</feature>
<feature type="transmembrane region" description="Helical" evidence="1">
    <location>
        <begin position="276"/>
        <end position="297"/>
    </location>
</feature>
<dbReference type="PANTHER" id="PTHR22911">
    <property type="entry name" value="ACYL-MALONYL CONDENSING ENZYME-RELATED"/>
    <property type="match status" value="1"/>
</dbReference>
<feature type="transmembrane region" description="Helical" evidence="1">
    <location>
        <begin position="46"/>
        <end position="67"/>
    </location>
</feature>
<dbReference type="Proteomes" id="UP000634919">
    <property type="component" value="Unassembled WGS sequence"/>
</dbReference>
<dbReference type="Pfam" id="PF00892">
    <property type="entry name" value="EamA"/>
    <property type="match status" value="2"/>
</dbReference>
<dbReference type="RefSeq" id="WP_191722386.1">
    <property type="nucleotide sequence ID" value="NZ_JACSQK010000003.1"/>
</dbReference>
<reference evidence="3 4" key="1">
    <citation type="submission" date="2020-08" db="EMBL/GenBank/DDBJ databases">
        <title>A Genomic Blueprint of the Chicken Gut Microbiome.</title>
        <authorList>
            <person name="Gilroy R."/>
            <person name="Ravi A."/>
            <person name="Getino M."/>
            <person name="Pursley I."/>
            <person name="Horton D.L."/>
            <person name="Alikhan N.-F."/>
            <person name="Baker D."/>
            <person name="Gharbi K."/>
            <person name="Hall N."/>
            <person name="Watson M."/>
            <person name="Adriaenssens E.M."/>
            <person name="Foster-Nyarko E."/>
            <person name="Jarju S."/>
            <person name="Secka A."/>
            <person name="Antonio M."/>
            <person name="Oren A."/>
            <person name="Chaudhuri R."/>
            <person name="La Ragione R.M."/>
            <person name="Hildebrand F."/>
            <person name="Pallen M.J."/>
        </authorList>
    </citation>
    <scope>NUCLEOTIDE SEQUENCE [LARGE SCALE GENOMIC DNA]</scope>
    <source>
        <strain evidence="3 4">Sa2CVA6</strain>
    </source>
</reference>
<comment type="caution">
    <text evidence="3">The sequence shown here is derived from an EMBL/GenBank/DDBJ whole genome shotgun (WGS) entry which is preliminary data.</text>
</comment>
<keyword evidence="1" id="KW-0472">Membrane</keyword>
<evidence type="ECO:0000313" key="4">
    <source>
        <dbReference type="Proteomes" id="UP000634919"/>
    </source>
</evidence>
<evidence type="ECO:0000256" key="1">
    <source>
        <dbReference type="SAM" id="Phobius"/>
    </source>
</evidence>
<dbReference type="InterPro" id="IPR000620">
    <property type="entry name" value="EamA_dom"/>
</dbReference>
<dbReference type="InterPro" id="IPR037185">
    <property type="entry name" value="EmrE-like"/>
</dbReference>
<proteinExistence type="predicted"/>
<feature type="transmembrane region" description="Helical" evidence="1">
    <location>
        <begin position="135"/>
        <end position="153"/>
    </location>
</feature>
<evidence type="ECO:0000313" key="3">
    <source>
        <dbReference type="EMBL" id="MBD7959963.1"/>
    </source>
</evidence>
<feature type="transmembrane region" description="Helical" evidence="1">
    <location>
        <begin position="193"/>
        <end position="213"/>
    </location>
</feature>
<feature type="transmembrane region" description="Helical" evidence="1">
    <location>
        <begin position="110"/>
        <end position="128"/>
    </location>
</feature>
<feature type="transmembrane region" description="Helical" evidence="1">
    <location>
        <begin position="87"/>
        <end position="104"/>
    </location>
</feature>